<dbReference type="FunCoup" id="A0A448YHQ4">
    <property type="interactions" value="51"/>
</dbReference>
<dbReference type="STRING" id="13370.A0A448YHQ4"/>
<dbReference type="OrthoDB" id="44756at2759"/>
<sequence>MSLTSKLLYFAGFFLFLNSTYSSYQLSLPIKLAGFSSGSGLPLDLQIEAIIASLLVLTGALVDIQASKDRKLGPLSGLSKEAVKILASSPLKEIEMSEATNENEIEGFTGFDSLENRLNYTNWNAKRAQFTEWLKEQNQ</sequence>
<dbReference type="PANTHER" id="PTHR28144">
    <property type="entry name" value="ER MEMBRANE PROTEIN COMPLEX SUBUNIT 5"/>
    <property type="match status" value="1"/>
</dbReference>
<evidence type="ECO:0000313" key="7">
    <source>
        <dbReference type="EMBL" id="VEU20449.1"/>
    </source>
</evidence>
<dbReference type="GO" id="GO:0034975">
    <property type="term" value="P:protein folding in endoplasmic reticulum"/>
    <property type="evidence" value="ECO:0007669"/>
    <property type="project" value="TreeGrafter"/>
</dbReference>
<keyword evidence="5 6" id="KW-0472">Membrane</keyword>
<protein>
    <submittedName>
        <fullName evidence="7">DEKNAAC101379</fullName>
    </submittedName>
</protein>
<keyword evidence="3 6" id="KW-0812">Transmembrane</keyword>
<evidence type="ECO:0000256" key="4">
    <source>
        <dbReference type="ARBA" id="ARBA00022989"/>
    </source>
</evidence>
<reference evidence="7 8" key="1">
    <citation type="submission" date="2018-12" db="EMBL/GenBank/DDBJ databases">
        <authorList>
            <person name="Tiukova I."/>
            <person name="Dainat J."/>
        </authorList>
    </citation>
    <scope>NUCLEOTIDE SEQUENCE [LARGE SCALE GENOMIC DNA]</scope>
</reference>
<gene>
    <name evidence="7" type="ORF">BRENAR_LOCUS1184</name>
</gene>
<dbReference type="GO" id="GO:0072546">
    <property type="term" value="C:EMC complex"/>
    <property type="evidence" value="ECO:0007669"/>
    <property type="project" value="TreeGrafter"/>
</dbReference>
<dbReference type="PANTHER" id="PTHR28144:SF1">
    <property type="entry name" value="ER MEMBRANE PROTEIN COMPLEX SUBUNIT 5"/>
    <property type="match status" value="1"/>
</dbReference>
<dbReference type="Pfam" id="PF10270">
    <property type="entry name" value="MMgT"/>
    <property type="match status" value="1"/>
</dbReference>
<comment type="similarity">
    <text evidence="2">Belongs to the membrane magnesium transporter (TC 1.A.67) family.</text>
</comment>
<evidence type="ECO:0000256" key="1">
    <source>
        <dbReference type="ARBA" id="ARBA00004127"/>
    </source>
</evidence>
<evidence type="ECO:0000256" key="6">
    <source>
        <dbReference type="SAM" id="Phobius"/>
    </source>
</evidence>
<evidence type="ECO:0000256" key="5">
    <source>
        <dbReference type="ARBA" id="ARBA00023136"/>
    </source>
</evidence>
<dbReference type="AlphaFoldDB" id="A0A448YHQ4"/>
<dbReference type="InParanoid" id="A0A448YHQ4"/>
<dbReference type="Proteomes" id="UP000290900">
    <property type="component" value="Unassembled WGS sequence"/>
</dbReference>
<dbReference type="InterPro" id="IPR018937">
    <property type="entry name" value="MMgT"/>
</dbReference>
<evidence type="ECO:0000256" key="2">
    <source>
        <dbReference type="ARBA" id="ARBA00006109"/>
    </source>
</evidence>
<dbReference type="InterPro" id="IPR053279">
    <property type="entry name" value="EMC_subunit"/>
</dbReference>
<accession>A0A448YHQ4</accession>
<evidence type="ECO:0000256" key="3">
    <source>
        <dbReference type="ARBA" id="ARBA00022692"/>
    </source>
</evidence>
<evidence type="ECO:0000313" key="8">
    <source>
        <dbReference type="Proteomes" id="UP000290900"/>
    </source>
</evidence>
<keyword evidence="4 6" id="KW-1133">Transmembrane helix</keyword>
<dbReference type="EMBL" id="CAACVR010000004">
    <property type="protein sequence ID" value="VEU20449.1"/>
    <property type="molecule type" value="Genomic_DNA"/>
</dbReference>
<keyword evidence="8" id="KW-1185">Reference proteome</keyword>
<comment type="subcellular location">
    <subcellularLocation>
        <location evidence="1">Endomembrane system</location>
        <topology evidence="1">Multi-pass membrane protein</topology>
    </subcellularLocation>
</comment>
<proteinExistence type="inferred from homology"/>
<organism evidence="7 8">
    <name type="scientific">Brettanomyces naardenensis</name>
    <name type="common">Yeast</name>
    <dbReference type="NCBI Taxonomy" id="13370"/>
    <lineage>
        <taxon>Eukaryota</taxon>
        <taxon>Fungi</taxon>
        <taxon>Dikarya</taxon>
        <taxon>Ascomycota</taxon>
        <taxon>Saccharomycotina</taxon>
        <taxon>Pichiomycetes</taxon>
        <taxon>Pichiales</taxon>
        <taxon>Pichiaceae</taxon>
        <taxon>Brettanomyces</taxon>
    </lineage>
</organism>
<feature type="transmembrane region" description="Helical" evidence="6">
    <location>
        <begin position="46"/>
        <end position="64"/>
    </location>
</feature>
<name>A0A448YHQ4_BRENA</name>